<accession>A0A1A8WSJ7</accession>
<dbReference type="EMBL" id="FLQU01001889">
    <property type="protein sequence ID" value="SBS94829.1"/>
    <property type="molecule type" value="Genomic_DNA"/>
</dbReference>
<dbReference type="AlphaFoldDB" id="A0A1A8WSJ7"/>
<name>A0A1A8WSJ7_PLAOA</name>
<dbReference type="InterPro" id="IPR008780">
    <property type="entry name" value="Plasmodium_Vir"/>
</dbReference>
<evidence type="ECO:0000313" key="1">
    <source>
        <dbReference type="EMBL" id="SBS94829.1"/>
    </source>
</evidence>
<proteinExistence type="predicted"/>
<dbReference type="Pfam" id="PF05795">
    <property type="entry name" value="Plasmodium_Vir"/>
    <property type="match status" value="1"/>
</dbReference>
<protein>
    <submittedName>
        <fullName evidence="1">PIR Superfamily Protein</fullName>
    </submittedName>
</protein>
<organism evidence="1 2">
    <name type="scientific">Plasmodium ovale curtisi</name>
    <dbReference type="NCBI Taxonomy" id="864141"/>
    <lineage>
        <taxon>Eukaryota</taxon>
        <taxon>Sar</taxon>
        <taxon>Alveolata</taxon>
        <taxon>Apicomplexa</taxon>
        <taxon>Aconoidasida</taxon>
        <taxon>Haemosporida</taxon>
        <taxon>Plasmodiidae</taxon>
        <taxon>Plasmodium</taxon>
        <taxon>Plasmodium (Plasmodium)</taxon>
    </lineage>
</organism>
<reference evidence="2" key="1">
    <citation type="submission" date="2016-05" db="EMBL/GenBank/DDBJ databases">
        <authorList>
            <person name="Naeem Raeece"/>
        </authorList>
    </citation>
    <scope>NUCLEOTIDE SEQUENCE [LARGE SCALE GENOMIC DNA]</scope>
</reference>
<evidence type="ECO:0000313" key="2">
    <source>
        <dbReference type="Proteomes" id="UP000078560"/>
    </source>
</evidence>
<sequence length="346" mass="40383">MTPNSQYPLTSDDYYNKLDNRFITTGNTDKCNILDREFNDYHGIYGFCLSLTGNLQNYDNLPSLDLLDKHRCNYFNIWIYKSLLKKNLALRGTKSSLIKKRIIELWEFYKMQEKCPWDFVSYFDETDYDKMKRLYDYALNYKMLKFDIEKNKYPCSQENDDYIKRSIQLYTQAKSECVHDTPNKKYCKALNDILTIYTNDELSSLECNKIVSPEEAHREIEEMLEKQVQGVEFREVVVDTHGILQQRAHSSDVALSNSEDISPYSASSSAMATVSPILGILVTFFALHKFTPLGSWIHSLLLKRKVIESNNDVGEQHEILENIYDPMGNTSLTDQNYVSYHPIENN</sequence>
<dbReference type="Proteomes" id="UP000078560">
    <property type="component" value="Unassembled WGS sequence"/>
</dbReference>
<dbReference type="VEuPathDB" id="PlasmoDB:PocGH01_00095200"/>
<gene>
    <name evidence="1" type="ORF">POVCU2_0090910</name>
</gene>